<gene>
    <name evidence="1" type="ORF">ANN_06765</name>
</gene>
<evidence type="ECO:0000313" key="2">
    <source>
        <dbReference type="Proteomes" id="UP001148838"/>
    </source>
</evidence>
<sequence length="177" mass="19619">MAGLCEDGNESPDCVKTNCKVNSVWTSCDGHLGLTVRLNRREQCADYPHLNNRFLCLQKVARVAGGHSGTLPQEIGIIILSVPSHTTHKLQPVDVAVHKPFKTNFEVAVDKFQKNYPGRHIGEYDMAGLPMKQENTQIDAFQPSKVWNIECAASPEDIAPLPKAVREKQMGNLAEKE</sequence>
<organism evidence="1 2">
    <name type="scientific">Periplaneta americana</name>
    <name type="common">American cockroach</name>
    <name type="synonym">Blatta americana</name>
    <dbReference type="NCBI Taxonomy" id="6978"/>
    <lineage>
        <taxon>Eukaryota</taxon>
        <taxon>Metazoa</taxon>
        <taxon>Ecdysozoa</taxon>
        <taxon>Arthropoda</taxon>
        <taxon>Hexapoda</taxon>
        <taxon>Insecta</taxon>
        <taxon>Pterygota</taxon>
        <taxon>Neoptera</taxon>
        <taxon>Polyneoptera</taxon>
        <taxon>Dictyoptera</taxon>
        <taxon>Blattodea</taxon>
        <taxon>Blattoidea</taxon>
        <taxon>Blattidae</taxon>
        <taxon>Blattinae</taxon>
        <taxon>Periplaneta</taxon>
    </lineage>
</organism>
<keyword evidence="2" id="KW-1185">Reference proteome</keyword>
<comment type="caution">
    <text evidence="1">The sequence shown here is derived from an EMBL/GenBank/DDBJ whole genome shotgun (WGS) entry which is preliminary data.</text>
</comment>
<dbReference type="EMBL" id="JAJSOF020000011">
    <property type="protein sequence ID" value="KAJ4444966.1"/>
    <property type="molecule type" value="Genomic_DNA"/>
</dbReference>
<reference evidence="1 2" key="1">
    <citation type="journal article" date="2022" name="Allergy">
        <title>Genome assembly and annotation of Periplaneta americana reveal a comprehensive cockroach allergen profile.</title>
        <authorList>
            <person name="Wang L."/>
            <person name="Xiong Q."/>
            <person name="Saelim N."/>
            <person name="Wang L."/>
            <person name="Nong W."/>
            <person name="Wan A.T."/>
            <person name="Shi M."/>
            <person name="Liu X."/>
            <person name="Cao Q."/>
            <person name="Hui J.H.L."/>
            <person name="Sookrung N."/>
            <person name="Leung T.F."/>
            <person name="Tungtrongchitr A."/>
            <person name="Tsui S.K.W."/>
        </authorList>
    </citation>
    <scope>NUCLEOTIDE SEQUENCE [LARGE SCALE GENOMIC DNA]</scope>
    <source>
        <strain evidence="1">PWHHKU_190912</strain>
    </source>
</reference>
<evidence type="ECO:0008006" key="3">
    <source>
        <dbReference type="Google" id="ProtNLM"/>
    </source>
</evidence>
<dbReference type="Proteomes" id="UP001148838">
    <property type="component" value="Unassembled WGS sequence"/>
</dbReference>
<proteinExistence type="predicted"/>
<evidence type="ECO:0000313" key="1">
    <source>
        <dbReference type="EMBL" id="KAJ4444966.1"/>
    </source>
</evidence>
<accession>A0ABQ8TFQ1</accession>
<protein>
    <recommendedName>
        <fullName evidence="3">DDE-1 domain-containing protein</fullName>
    </recommendedName>
</protein>
<name>A0ABQ8TFQ1_PERAM</name>